<keyword evidence="2" id="KW-1185">Reference proteome</keyword>
<evidence type="ECO:0000313" key="1">
    <source>
        <dbReference type="EMBL" id="EGI62996.1"/>
    </source>
</evidence>
<dbReference type="Proteomes" id="UP000007755">
    <property type="component" value="Unassembled WGS sequence"/>
</dbReference>
<sequence length="130" mass="14921">MKSKHLENYVLLQKRSTKVVRFGGGYLMTIIMIFKILPQVQEQYASEEENAIERTAKTPAVVERAQALISDDLGQSLRVLIDVKPWMETVASGRPYVFQQDGALAHTKIVRFVWILVTRPNFEILLKPYT</sequence>
<dbReference type="AlphaFoldDB" id="F4WS17"/>
<reference evidence="1" key="1">
    <citation type="submission" date="2011-02" db="EMBL/GenBank/DDBJ databases">
        <title>The genome of the leaf-cutting ant Acromyrmex echinatior suggests key adaptations to social evolution and fungus farming.</title>
        <authorList>
            <person name="Nygaard S."/>
            <person name="Zhang G."/>
        </authorList>
    </citation>
    <scope>NUCLEOTIDE SEQUENCE</scope>
</reference>
<protein>
    <submittedName>
        <fullName evidence="1">Uncharacterized protein</fullName>
    </submittedName>
</protein>
<organism evidence="2">
    <name type="scientific">Acromyrmex echinatior</name>
    <name type="common">Panamanian leafcutter ant</name>
    <name type="synonym">Acromyrmex octospinosus echinatior</name>
    <dbReference type="NCBI Taxonomy" id="103372"/>
    <lineage>
        <taxon>Eukaryota</taxon>
        <taxon>Metazoa</taxon>
        <taxon>Ecdysozoa</taxon>
        <taxon>Arthropoda</taxon>
        <taxon>Hexapoda</taxon>
        <taxon>Insecta</taxon>
        <taxon>Pterygota</taxon>
        <taxon>Neoptera</taxon>
        <taxon>Endopterygota</taxon>
        <taxon>Hymenoptera</taxon>
        <taxon>Apocrita</taxon>
        <taxon>Aculeata</taxon>
        <taxon>Formicoidea</taxon>
        <taxon>Formicidae</taxon>
        <taxon>Myrmicinae</taxon>
        <taxon>Acromyrmex</taxon>
    </lineage>
</organism>
<dbReference type="OrthoDB" id="5872154at2759"/>
<gene>
    <name evidence="1" type="ORF">G5I_08626</name>
</gene>
<proteinExistence type="predicted"/>
<dbReference type="InParanoid" id="F4WS17"/>
<name>F4WS17_ACREC</name>
<accession>F4WS17</accession>
<evidence type="ECO:0000313" key="2">
    <source>
        <dbReference type="Proteomes" id="UP000007755"/>
    </source>
</evidence>
<dbReference type="EMBL" id="GL888295">
    <property type="protein sequence ID" value="EGI62996.1"/>
    <property type="molecule type" value="Genomic_DNA"/>
</dbReference>